<organism evidence="1 2">
    <name type="scientific">Sphaerodactylus townsendi</name>
    <dbReference type="NCBI Taxonomy" id="933632"/>
    <lineage>
        <taxon>Eukaryota</taxon>
        <taxon>Metazoa</taxon>
        <taxon>Chordata</taxon>
        <taxon>Craniata</taxon>
        <taxon>Vertebrata</taxon>
        <taxon>Euteleostomi</taxon>
        <taxon>Lepidosauria</taxon>
        <taxon>Squamata</taxon>
        <taxon>Bifurcata</taxon>
        <taxon>Gekkota</taxon>
        <taxon>Sphaerodactylidae</taxon>
        <taxon>Sphaerodactylus</taxon>
    </lineage>
</organism>
<keyword evidence="2" id="KW-1185">Reference proteome</keyword>
<proteinExistence type="predicted"/>
<gene>
    <name evidence="1" type="ORF">K3G42_012281</name>
</gene>
<dbReference type="EMBL" id="CM037622">
    <property type="protein sequence ID" value="KAH8003145.1"/>
    <property type="molecule type" value="Genomic_DNA"/>
</dbReference>
<dbReference type="Proteomes" id="UP000827872">
    <property type="component" value="Linkage Group LG09"/>
</dbReference>
<evidence type="ECO:0000313" key="1">
    <source>
        <dbReference type="EMBL" id="KAH8003145.1"/>
    </source>
</evidence>
<accession>A0ACB8FCF2</accession>
<sequence>MSRRKQAKPQHLKSDEELPAEVLSEQENTNFSEPLDYFIQGKGDLRSSEQEFSLGGEKEVGIKGFGIILNELYNFSI</sequence>
<comment type="caution">
    <text evidence="1">The sequence shown here is derived from an EMBL/GenBank/DDBJ whole genome shotgun (WGS) entry which is preliminary data.</text>
</comment>
<evidence type="ECO:0000313" key="2">
    <source>
        <dbReference type="Proteomes" id="UP000827872"/>
    </source>
</evidence>
<reference evidence="1" key="1">
    <citation type="submission" date="2021-08" db="EMBL/GenBank/DDBJ databases">
        <title>The first chromosome-level gecko genome reveals the dynamic sex chromosomes of Neotropical dwarf geckos (Sphaerodactylidae: Sphaerodactylus).</title>
        <authorList>
            <person name="Pinto B.J."/>
            <person name="Keating S.E."/>
            <person name="Gamble T."/>
        </authorList>
    </citation>
    <scope>NUCLEOTIDE SEQUENCE</scope>
    <source>
        <strain evidence="1">TG3544</strain>
    </source>
</reference>
<protein>
    <submittedName>
        <fullName evidence="1">Uncharacterized protein</fullName>
    </submittedName>
</protein>
<name>A0ACB8FCF2_9SAUR</name>